<evidence type="ECO:0000313" key="4">
    <source>
        <dbReference type="EMBL" id="PWD52538.1"/>
    </source>
</evidence>
<comment type="pathway">
    <text evidence="1">Cofactor biosynthesis; molybdopterin biosynthesis.</text>
</comment>
<dbReference type="NCBIfam" id="TIGR00177">
    <property type="entry name" value="molyb_syn"/>
    <property type="match status" value="1"/>
</dbReference>
<feature type="domain" description="MoaB/Mog" evidence="3">
    <location>
        <begin position="1"/>
        <end position="142"/>
    </location>
</feature>
<evidence type="ECO:0000313" key="5">
    <source>
        <dbReference type="Proteomes" id="UP000245166"/>
    </source>
</evidence>
<keyword evidence="5" id="KW-1185">Reference proteome</keyword>
<organism evidence="4 5">
    <name type="scientific">Serinibacter arcticus</name>
    <dbReference type="NCBI Taxonomy" id="1655435"/>
    <lineage>
        <taxon>Bacteria</taxon>
        <taxon>Bacillati</taxon>
        <taxon>Actinomycetota</taxon>
        <taxon>Actinomycetes</taxon>
        <taxon>Micrococcales</taxon>
        <taxon>Beutenbergiaceae</taxon>
        <taxon>Serinibacter</taxon>
    </lineage>
</organism>
<dbReference type="EMBL" id="PYHR01000002">
    <property type="protein sequence ID" value="PWD52538.1"/>
    <property type="molecule type" value="Genomic_DNA"/>
</dbReference>
<evidence type="ECO:0000259" key="3">
    <source>
        <dbReference type="SMART" id="SM00852"/>
    </source>
</evidence>
<dbReference type="InterPro" id="IPR036425">
    <property type="entry name" value="MoaB/Mog-like_dom_sf"/>
</dbReference>
<protein>
    <submittedName>
        <fullName evidence="4">Molybdenum cofactor biosynthesis protein</fullName>
    </submittedName>
</protein>
<dbReference type="GO" id="GO:0006777">
    <property type="term" value="P:Mo-molybdopterin cofactor biosynthetic process"/>
    <property type="evidence" value="ECO:0007669"/>
    <property type="project" value="UniProtKB-KW"/>
</dbReference>
<name>A0A2U1ZZY1_9MICO</name>
<dbReference type="AlphaFoldDB" id="A0A2U1ZZY1"/>
<dbReference type="SUPFAM" id="SSF53218">
    <property type="entry name" value="Molybdenum cofactor biosynthesis proteins"/>
    <property type="match status" value="1"/>
</dbReference>
<dbReference type="PANTHER" id="PTHR43764:SF1">
    <property type="entry name" value="MOLYBDOPTERIN MOLYBDOTRANSFERASE"/>
    <property type="match status" value="1"/>
</dbReference>
<dbReference type="OrthoDB" id="9794429at2"/>
<dbReference type="InterPro" id="IPR008284">
    <property type="entry name" value="MoCF_biosynth_CS"/>
</dbReference>
<dbReference type="InterPro" id="IPR051920">
    <property type="entry name" value="MPT_Adenylyltrnsfr/MoaC-Rel"/>
</dbReference>
<dbReference type="Proteomes" id="UP000245166">
    <property type="component" value="Unassembled WGS sequence"/>
</dbReference>
<dbReference type="Pfam" id="PF00994">
    <property type="entry name" value="MoCF_biosynth"/>
    <property type="match status" value="1"/>
</dbReference>
<reference evidence="4 5" key="1">
    <citation type="submission" date="2018-03" db="EMBL/GenBank/DDBJ databases">
        <title>Genome assembly of novel Miniimonas species PCH200.</title>
        <authorList>
            <person name="Thakur V."/>
            <person name="Kumar V."/>
            <person name="Singh D."/>
        </authorList>
    </citation>
    <scope>NUCLEOTIDE SEQUENCE [LARGE SCALE GENOMIC DNA]</scope>
    <source>
        <strain evidence="4 5">PCH200</strain>
    </source>
</reference>
<gene>
    <name evidence="4" type="ORF">C8046_12680</name>
</gene>
<dbReference type="UniPathway" id="UPA00344"/>
<sequence>MTVSDRSASGERADASGPAAREALVAAGFADVVVTVVPDGEAPVREALTAALADGARLVLTLGGTGVGPRDRTPEGTRGVIELELPGIAEVLRERGRAAVATAALTRGIAGTVGDALVVNLPGSPKAVLESFEVLLPLVGHVLDQLAGGDH</sequence>
<dbReference type="SMART" id="SM00852">
    <property type="entry name" value="MoCF_biosynth"/>
    <property type="match status" value="1"/>
</dbReference>
<accession>A0A2U1ZZY1</accession>
<dbReference type="PROSITE" id="PS01078">
    <property type="entry name" value="MOCF_BIOSYNTHESIS_1"/>
    <property type="match status" value="1"/>
</dbReference>
<dbReference type="Gene3D" id="3.40.980.10">
    <property type="entry name" value="MoaB/Mog-like domain"/>
    <property type="match status" value="1"/>
</dbReference>
<dbReference type="CDD" id="cd00886">
    <property type="entry name" value="MogA_MoaB"/>
    <property type="match status" value="1"/>
</dbReference>
<comment type="caution">
    <text evidence="4">The sequence shown here is derived from an EMBL/GenBank/DDBJ whole genome shotgun (WGS) entry which is preliminary data.</text>
</comment>
<evidence type="ECO:0000256" key="2">
    <source>
        <dbReference type="ARBA" id="ARBA00023150"/>
    </source>
</evidence>
<dbReference type="PANTHER" id="PTHR43764">
    <property type="entry name" value="MOLYBDENUM COFACTOR BIOSYNTHESIS"/>
    <property type="match status" value="1"/>
</dbReference>
<dbReference type="InterPro" id="IPR001453">
    <property type="entry name" value="MoaB/Mog_dom"/>
</dbReference>
<proteinExistence type="predicted"/>
<keyword evidence="2" id="KW-0501">Molybdenum cofactor biosynthesis</keyword>
<evidence type="ECO:0000256" key="1">
    <source>
        <dbReference type="ARBA" id="ARBA00005046"/>
    </source>
</evidence>